<dbReference type="SMART" id="SM00387">
    <property type="entry name" value="HATPase_c"/>
    <property type="match status" value="1"/>
</dbReference>
<dbReference type="Gene3D" id="3.30.565.10">
    <property type="entry name" value="Histidine kinase-like ATPase, C-terminal domain"/>
    <property type="match status" value="1"/>
</dbReference>
<dbReference type="InterPro" id="IPR033479">
    <property type="entry name" value="dCache_1"/>
</dbReference>
<keyword evidence="7 14" id="KW-0812">Transmembrane</keyword>
<evidence type="ECO:0000256" key="10">
    <source>
        <dbReference type="ARBA" id="ARBA00023012"/>
    </source>
</evidence>
<dbReference type="InterPro" id="IPR036097">
    <property type="entry name" value="HisK_dim/P_sf"/>
</dbReference>
<dbReference type="Gene3D" id="6.10.340.10">
    <property type="match status" value="1"/>
</dbReference>
<comment type="catalytic activity">
    <reaction evidence="1">
        <text>ATP + protein L-histidine = ADP + protein N-phospho-L-histidine.</text>
        <dbReference type="EC" id="2.7.13.3"/>
    </reaction>
</comment>
<dbReference type="InterPro" id="IPR011006">
    <property type="entry name" value="CheY-like_superfamily"/>
</dbReference>
<keyword evidence="10" id="KW-0902">Two-component regulatory system</keyword>
<dbReference type="SUPFAM" id="SSF55874">
    <property type="entry name" value="ATPase domain of HSP90 chaperone/DNA topoisomerase II/histidine kinase"/>
    <property type="match status" value="1"/>
</dbReference>
<evidence type="ECO:0000256" key="11">
    <source>
        <dbReference type="ARBA" id="ARBA00023136"/>
    </source>
</evidence>
<keyword evidence="9 14" id="KW-1133">Transmembrane helix</keyword>
<dbReference type="InterPro" id="IPR005467">
    <property type="entry name" value="His_kinase_dom"/>
</dbReference>
<feature type="domain" description="Histidine kinase" evidence="15">
    <location>
        <begin position="469"/>
        <end position="693"/>
    </location>
</feature>
<evidence type="ECO:0000256" key="14">
    <source>
        <dbReference type="SAM" id="Phobius"/>
    </source>
</evidence>
<evidence type="ECO:0000259" key="17">
    <source>
        <dbReference type="PROSITE" id="PS50885"/>
    </source>
</evidence>
<keyword evidence="19" id="KW-1185">Reference proteome</keyword>
<dbReference type="SUPFAM" id="SSF52172">
    <property type="entry name" value="CheY-like"/>
    <property type="match status" value="1"/>
</dbReference>
<dbReference type="PANTHER" id="PTHR45339:SF1">
    <property type="entry name" value="HYBRID SIGNAL TRANSDUCTION HISTIDINE KINASE J"/>
    <property type="match status" value="1"/>
</dbReference>
<keyword evidence="4" id="KW-1003">Cell membrane</keyword>
<dbReference type="CDD" id="cd00082">
    <property type="entry name" value="HisKA"/>
    <property type="match status" value="1"/>
</dbReference>
<evidence type="ECO:0000256" key="3">
    <source>
        <dbReference type="ARBA" id="ARBA00012438"/>
    </source>
</evidence>
<dbReference type="InterPro" id="IPR001789">
    <property type="entry name" value="Sig_transdc_resp-reg_receiver"/>
</dbReference>
<dbReference type="PROSITE" id="PS50110">
    <property type="entry name" value="RESPONSE_REGULATORY"/>
    <property type="match status" value="1"/>
</dbReference>
<dbReference type="Gene3D" id="3.30.450.20">
    <property type="entry name" value="PAS domain"/>
    <property type="match status" value="1"/>
</dbReference>
<feature type="modified residue" description="4-aspartylphosphate" evidence="12">
    <location>
        <position position="768"/>
    </location>
</feature>
<evidence type="ECO:0000256" key="1">
    <source>
        <dbReference type="ARBA" id="ARBA00000085"/>
    </source>
</evidence>
<accession>A0ABT3L147</accession>
<dbReference type="InterPro" id="IPR003660">
    <property type="entry name" value="HAMP_dom"/>
</dbReference>
<dbReference type="SMART" id="SM00388">
    <property type="entry name" value="HisKA"/>
    <property type="match status" value="1"/>
</dbReference>
<keyword evidence="13" id="KW-0175">Coiled coil</keyword>
<dbReference type="Proteomes" id="UP001526426">
    <property type="component" value="Unassembled WGS sequence"/>
</dbReference>
<feature type="transmembrane region" description="Helical" evidence="14">
    <location>
        <begin position="15"/>
        <end position="39"/>
    </location>
</feature>
<dbReference type="InterPro" id="IPR003661">
    <property type="entry name" value="HisK_dim/P_dom"/>
</dbReference>
<dbReference type="InterPro" id="IPR036890">
    <property type="entry name" value="HATPase_C_sf"/>
</dbReference>
<evidence type="ECO:0000256" key="4">
    <source>
        <dbReference type="ARBA" id="ARBA00022475"/>
    </source>
</evidence>
<dbReference type="CDD" id="cd16922">
    <property type="entry name" value="HATPase_EvgS-ArcB-TorS-like"/>
    <property type="match status" value="1"/>
</dbReference>
<evidence type="ECO:0000259" key="16">
    <source>
        <dbReference type="PROSITE" id="PS50110"/>
    </source>
</evidence>
<dbReference type="SUPFAM" id="SSF47384">
    <property type="entry name" value="Homodimeric domain of signal transducing histidine kinase"/>
    <property type="match status" value="1"/>
</dbReference>
<feature type="coiled-coil region" evidence="13">
    <location>
        <begin position="421"/>
        <end position="455"/>
    </location>
</feature>
<evidence type="ECO:0000256" key="5">
    <source>
        <dbReference type="ARBA" id="ARBA00022553"/>
    </source>
</evidence>
<organism evidence="18 19">
    <name type="scientific">Spirulina subsalsa FACHB-351</name>
    <dbReference type="NCBI Taxonomy" id="234711"/>
    <lineage>
        <taxon>Bacteria</taxon>
        <taxon>Bacillati</taxon>
        <taxon>Cyanobacteriota</taxon>
        <taxon>Cyanophyceae</taxon>
        <taxon>Spirulinales</taxon>
        <taxon>Spirulinaceae</taxon>
        <taxon>Spirulina</taxon>
    </lineage>
</organism>
<evidence type="ECO:0000256" key="13">
    <source>
        <dbReference type="SAM" id="Coils"/>
    </source>
</evidence>
<dbReference type="Pfam" id="PF00512">
    <property type="entry name" value="HisKA"/>
    <property type="match status" value="1"/>
</dbReference>
<dbReference type="SMART" id="SM00448">
    <property type="entry name" value="REC"/>
    <property type="match status" value="1"/>
</dbReference>
<evidence type="ECO:0000256" key="7">
    <source>
        <dbReference type="ARBA" id="ARBA00022692"/>
    </source>
</evidence>
<evidence type="ECO:0000256" key="12">
    <source>
        <dbReference type="PROSITE-ProRule" id="PRU00169"/>
    </source>
</evidence>
<dbReference type="CDD" id="cd17546">
    <property type="entry name" value="REC_hyHK_CKI1_RcsC-like"/>
    <property type="match status" value="1"/>
</dbReference>
<dbReference type="EC" id="2.7.13.3" evidence="3"/>
<dbReference type="Pfam" id="PF02518">
    <property type="entry name" value="HATPase_c"/>
    <property type="match status" value="1"/>
</dbReference>
<dbReference type="PRINTS" id="PR00344">
    <property type="entry name" value="BCTRLSENSOR"/>
</dbReference>
<keyword evidence="5 12" id="KW-0597">Phosphoprotein</keyword>
<keyword evidence="11 14" id="KW-0472">Membrane</keyword>
<dbReference type="Gene3D" id="3.40.50.2300">
    <property type="match status" value="1"/>
</dbReference>
<dbReference type="SMART" id="SM00304">
    <property type="entry name" value="HAMP"/>
    <property type="match status" value="1"/>
</dbReference>
<keyword evidence="8" id="KW-0418">Kinase</keyword>
<dbReference type="Pfam" id="PF02743">
    <property type="entry name" value="dCache_1"/>
    <property type="match status" value="1"/>
</dbReference>
<dbReference type="Pfam" id="PF00672">
    <property type="entry name" value="HAMP"/>
    <property type="match status" value="1"/>
</dbReference>
<gene>
    <name evidence="18" type="ORF">K4A83_02890</name>
</gene>
<evidence type="ECO:0000256" key="2">
    <source>
        <dbReference type="ARBA" id="ARBA00004651"/>
    </source>
</evidence>
<protein>
    <recommendedName>
        <fullName evidence="3">histidine kinase</fullName>
        <ecNumber evidence="3">2.7.13.3</ecNumber>
    </recommendedName>
</protein>
<evidence type="ECO:0000256" key="9">
    <source>
        <dbReference type="ARBA" id="ARBA00022989"/>
    </source>
</evidence>
<feature type="domain" description="HAMP" evidence="17">
    <location>
        <begin position="377"/>
        <end position="429"/>
    </location>
</feature>
<dbReference type="InterPro" id="IPR004358">
    <property type="entry name" value="Sig_transdc_His_kin-like_C"/>
</dbReference>
<evidence type="ECO:0000256" key="6">
    <source>
        <dbReference type="ARBA" id="ARBA00022679"/>
    </source>
</evidence>
<reference evidence="18 19" key="1">
    <citation type="submission" date="2021-08" db="EMBL/GenBank/DDBJ databases">
        <title>Draft genome sequence of Spirulina subsalsa with high tolerance to salinity and hype-accumulation of phycocyanin.</title>
        <authorList>
            <person name="Pei H."/>
            <person name="Jiang L."/>
        </authorList>
    </citation>
    <scope>NUCLEOTIDE SEQUENCE [LARGE SCALE GENOMIC DNA]</scope>
    <source>
        <strain evidence="18 19">FACHB-351</strain>
    </source>
</reference>
<dbReference type="SUPFAM" id="SSF158472">
    <property type="entry name" value="HAMP domain-like"/>
    <property type="match status" value="1"/>
</dbReference>
<evidence type="ECO:0000256" key="8">
    <source>
        <dbReference type="ARBA" id="ARBA00022777"/>
    </source>
</evidence>
<dbReference type="CDD" id="cd06225">
    <property type="entry name" value="HAMP"/>
    <property type="match status" value="1"/>
</dbReference>
<evidence type="ECO:0000259" key="15">
    <source>
        <dbReference type="PROSITE" id="PS50109"/>
    </source>
</evidence>
<feature type="domain" description="Response regulatory" evidence="16">
    <location>
        <begin position="719"/>
        <end position="835"/>
    </location>
</feature>
<feature type="transmembrane region" description="Helical" evidence="14">
    <location>
        <begin position="357"/>
        <end position="379"/>
    </location>
</feature>
<sequence>MKIQRFDAGLKKMTLPAVFVIPFVLQILGTVSLVGYLSFRNGRNAVESLVEALMEEIGDRIEQEVHSYLDIPVQIVRNHQSLITSGVLNLEDIDQWLPYLFDQYQTNRFNAVTGIQLVNVNNGEYRGAGQAYLNDVLLEGVAIHGVSTNFRYLGFLTLEDAENLTNAKIDLPNFILEERSWYKKAITHQNEVWVDVYQRFINRNRFSIALSRPLYVPGVDAPQGVSAVQLDIRNLQKFLESLKIGRTGQAFILDKAGQVVATSIQEPTIFIENDNIRRLNGIKSENLLTRQVSKHLENSNYGNLLTYQSINLIELNHEKYYIKSLNLTEQYELSWQLFVIIPQDDFMAEIKASTRQTIFISLIALGGAILIGSMTAHWVTQPILRLNKAAQELAKGNWEKPILTRRNDELGQLTVSYNIMAQQLKQMFSELQTVNIQLEKKVKERTSDLAEAKDKAEVANQAKSTFLANMSHELRSPLNAILGFSQLMLNDSDLDEETQENIETIYRSGQYLLTLINQVLDLSKIEAGKMLLEIETFDLHYLLKEVEGLFEITAESKGLYFYLEPSGNVPQYIQSDPLKLRQVLINLLSNAFKFTQVGGVSLCVRYDKTKQDNIEQDRLFFRVTDTGLGISSAEINDLFTPFTQTTTGKNAQEGTGLGLSLCQKIVQLMQGKITVCSQVGAGTTFEFNFPITLGVEVAHLPDLPCRRVIGLEPNQPTYRLLAVDDKPVNCQLLVKLLKPLGFEVKTAHNGEEAIAIWETWSPHLIWMDMRMPVLDGYAATQKIKSSPKGNATIIIALTASVLGEERNIIDVIGCDDFVRKPFQENQIIQMLEKHLGVYFLYETILEKPAQAKKIKDLTSLDFKAMPQDWLVLVYRASVDLEEEELVELIEQIPATQSELSQGLSELVLQYRFDKIRLLVEPLITL</sequence>
<dbReference type="PANTHER" id="PTHR45339">
    <property type="entry name" value="HYBRID SIGNAL TRANSDUCTION HISTIDINE KINASE J"/>
    <property type="match status" value="1"/>
</dbReference>
<dbReference type="EMBL" id="JAIHOM010000009">
    <property type="protein sequence ID" value="MCW6035219.1"/>
    <property type="molecule type" value="Genomic_DNA"/>
</dbReference>
<evidence type="ECO:0000313" key="18">
    <source>
        <dbReference type="EMBL" id="MCW6035219.1"/>
    </source>
</evidence>
<evidence type="ECO:0000313" key="19">
    <source>
        <dbReference type="Proteomes" id="UP001526426"/>
    </source>
</evidence>
<dbReference type="Pfam" id="PF00072">
    <property type="entry name" value="Response_reg"/>
    <property type="match status" value="1"/>
</dbReference>
<name>A0ABT3L147_9CYAN</name>
<dbReference type="PROSITE" id="PS50885">
    <property type="entry name" value="HAMP"/>
    <property type="match status" value="1"/>
</dbReference>
<dbReference type="InterPro" id="IPR003594">
    <property type="entry name" value="HATPase_dom"/>
</dbReference>
<comment type="caution">
    <text evidence="18">The sequence shown here is derived from an EMBL/GenBank/DDBJ whole genome shotgun (WGS) entry which is preliminary data.</text>
</comment>
<dbReference type="Gene3D" id="1.10.287.130">
    <property type="match status" value="1"/>
</dbReference>
<keyword evidence="6" id="KW-0808">Transferase</keyword>
<proteinExistence type="predicted"/>
<dbReference type="PROSITE" id="PS50109">
    <property type="entry name" value="HIS_KIN"/>
    <property type="match status" value="1"/>
</dbReference>
<comment type="subcellular location">
    <subcellularLocation>
        <location evidence="2">Cell membrane</location>
        <topology evidence="2">Multi-pass membrane protein</topology>
    </subcellularLocation>
</comment>